<evidence type="ECO:0000259" key="2">
    <source>
        <dbReference type="Pfam" id="PF14501"/>
    </source>
</evidence>
<feature type="transmembrane region" description="Helical" evidence="1">
    <location>
        <begin position="89"/>
        <end position="111"/>
    </location>
</feature>
<dbReference type="InterPro" id="IPR032834">
    <property type="entry name" value="NatK-like_C"/>
</dbReference>
<dbReference type="PANTHER" id="PTHR40448:SF1">
    <property type="entry name" value="TWO-COMPONENT SENSOR HISTIDINE KINASE"/>
    <property type="match status" value="1"/>
</dbReference>
<dbReference type="CDD" id="cd16935">
    <property type="entry name" value="HATPase_AgrC-ComD-like"/>
    <property type="match status" value="1"/>
</dbReference>
<evidence type="ECO:0000313" key="3">
    <source>
        <dbReference type="EMBL" id="MBC6679616.1"/>
    </source>
</evidence>
<feature type="transmembrane region" description="Helical" evidence="1">
    <location>
        <begin position="156"/>
        <end position="178"/>
    </location>
</feature>
<keyword evidence="1" id="KW-1133">Transmembrane helix</keyword>
<name>A0A923SQH7_9FIRM</name>
<dbReference type="RefSeq" id="WP_187302719.1">
    <property type="nucleotide sequence ID" value="NZ_JACRYT010000005.1"/>
</dbReference>
<sequence>MEVSTIGLITLFPLHAVSLSMLGRLRYSKGVTAVIWGILCICCLTVTLLLKAFRPDLWVDSAYLITILLFFVCYAWLSEENTPQMVFLFFLYSSTFLATCIFSEFIVHLFWKDQSLLISTIIRRVLQIGEIFLYLRWGKERFDKVRNAISEGWWPLNLIAVMIQTFEGMIMVAIFMRYPQMREWILILFALTFFGIIYGVLFRTMSLMKKTAEQEEARQREHFLKWQLNMMKSAEEDARRIRHDARHHDLVIADYAKNGKIQELLQYLDEQEAEQRRGANLKFCENRAINSILVSYVSKAEEQGISTSVQADVKQDTGIRDMDLTAILGNLMENAVNGCLTSRKAERRIEVRIHTRSGKLVFTVRNSCSDDLRFQGEKAQVNIRTGTGIQSILRSARLYNGEADFQGENGVFVSRVLVNLHTKYQ</sequence>
<feature type="transmembrane region" description="Helical" evidence="1">
    <location>
        <begin position="30"/>
        <end position="51"/>
    </location>
</feature>
<gene>
    <name evidence="3" type="ORF">H9L42_07225</name>
</gene>
<dbReference type="Pfam" id="PF14501">
    <property type="entry name" value="HATPase_c_5"/>
    <property type="match status" value="1"/>
</dbReference>
<protein>
    <submittedName>
        <fullName evidence="3">Sensor histidine kinase</fullName>
    </submittedName>
</protein>
<comment type="caution">
    <text evidence="3">The sequence shown here is derived from an EMBL/GenBank/DDBJ whole genome shotgun (WGS) entry which is preliminary data.</text>
</comment>
<dbReference type="AlphaFoldDB" id="A0A923SQH7"/>
<keyword evidence="3" id="KW-0418">Kinase</keyword>
<proteinExistence type="predicted"/>
<dbReference type="GO" id="GO:0016301">
    <property type="term" value="F:kinase activity"/>
    <property type="evidence" value="ECO:0007669"/>
    <property type="project" value="UniProtKB-KW"/>
</dbReference>
<keyword evidence="1" id="KW-0812">Transmembrane</keyword>
<dbReference type="Gene3D" id="3.30.565.10">
    <property type="entry name" value="Histidine kinase-like ATPase, C-terminal domain"/>
    <property type="match status" value="1"/>
</dbReference>
<reference evidence="3" key="1">
    <citation type="submission" date="2020-08" db="EMBL/GenBank/DDBJ databases">
        <title>Genome public.</title>
        <authorList>
            <person name="Liu C."/>
            <person name="Sun Q."/>
        </authorList>
    </citation>
    <scope>NUCLEOTIDE SEQUENCE</scope>
    <source>
        <strain evidence="3">BX12</strain>
    </source>
</reference>
<feature type="transmembrane region" description="Helical" evidence="1">
    <location>
        <begin position="184"/>
        <end position="202"/>
    </location>
</feature>
<dbReference type="GO" id="GO:0042802">
    <property type="term" value="F:identical protein binding"/>
    <property type="evidence" value="ECO:0007669"/>
    <property type="project" value="TreeGrafter"/>
</dbReference>
<feature type="transmembrane region" description="Helical" evidence="1">
    <location>
        <begin position="57"/>
        <end position="77"/>
    </location>
</feature>
<evidence type="ECO:0000256" key="1">
    <source>
        <dbReference type="SAM" id="Phobius"/>
    </source>
</evidence>
<keyword evidence="4" id="KW-1185">Reference proteome</keyword>
<accession>A0A923SQH7</accession>
<dbReference type="SUPFAM" id="SSF55874">
    <property type="entry name" value="ATPase domain of HSP90 chaperone/DNA topoisomerase II/histidine kinase"/>
    <property type="match status" value="1"/>
</dbReference>
<keyword evidence="3" id="KW-0808">Transferase</keyword>
<dbReference type="InterPro" id="IPR036890">
    <property type="entry name" value="HATPase_C_sf"/>
</dbReference>
<dbReference type="EMBL" id="JACRYT010000005">
    <property type="protein sequence ID" value="MBC6679616.1"/>
    <property type="molecule type" value="Genomic_DNA"/>
</dbReference>
<feature type="domain" description="Sensor histidine kinase NatK-like C-terminal" evidence="2">
    <location>
        <begin position="322"/>
        <end position="418"/>
    </location>
</feature>
<evidence type="ECO:0000313" key="4">
    <source>
        <dbReference type="Proteomes" id="UP000602647"/>
    </source>
</evidence>
<dbReference type="PANTHER" id="PTHR40448">
    <property type="entry name" value="TWO-COMPONENT SENSOR HISTIDINE KINASE"/>
    <property type="match status" value="1"/>
</dbReference>
<organism evidence="3 4">
    <name type="scientific">Zhenpiania hominis</name>
    <dbReference type="NCBI Taxonomy" id="2763644"/>
    <lineage>
        <taxon>Bacteria</taxon>
        <taxon>Bacillati</taxon>
        <taxon>Bacillota</taxon>
        <taxon>Clostridia</taxon>
        <taxon>Peptostreptococcales</taxon>
        <taxon>Anaerovoracaceae</taxon>
        <taxon>Zhenpiania</taxon>
    </lineage>
</organism>
<feature type="transmembrane region" description="Helical" evidence="1">
    <location>
        <begin position="6"/>
        <end position="23"/>
    </location>
</feature>
<dbReference type="Proteomes" id="UP000602647">
    <property type="component" value="Unassembled WGS sequence"/>
</dbReference>
<keyword evidence="1" id="KW-0472">Membrane</keyword>